<feature type="signal peptide" evidence="2">
    <location>
        <begin position="1"/>
        <end position="25"/>
    </location>
</feature>
<sequence>MEKLQVLPRHPIFCDLFLLLVYVQACSNLAMAGSIVKFLPGFEGPLPFELETGYIGVGESEDVQLFYAFIKSESNPQSDPLIIWLDGGPGCSSFIPLFFGIGPVILEPLSFDGTLPKLVLNPSTWTKWLHDHPEYKSNPFYVSGISYGGIPVPILTQLISNGNEDGIEPRIDLKGYILGNPVTKASGIPNNRVPFAYRMGLISDELYESLKVSCKGEYEIIDPSNLVCSKNMRAYNELVRNIDDQNILIPVCHPPSRVPNKLFTGGRSIIQMLHEKFEELDVRESTPVKCIAEWITLVDHWANNKSVQEALHVRRETIGQWIACNVTLPYTKNAGIAVPYHANLSTKGYRSLIYSGDHDLTVPHIETQAWIRSLRYPIIDDWRQWIHQGQVAGYTRTYANKMTFATVKGGGHVAYELKPAECRTMLERWISHQPL</sequence>
<dbReference type="Gene3D" id="3.40.50.1820">
    <property type="entry name" value="alpha/beta hydrolase"/>
    <property type="match status" value="2"/>
</dbReference>
<feature type="chain" id="PRO_5046334408" evidence="2">
    <location>
        <begin position="26"/>
        <end position="435"/>
    </location>
</feature>
<organism evidence="3 4">
    <name type="scientific">Coffea arabica</name>
    <name type="common">Arabian coffee</name>
    <dbReference type="NCBI Taxonomy" id="13443"/>
    <lineage>
        <taxon>Eukaryota</taxon>
        <taxon>Viridiplantae</taxon>
        <taxon>Streptophyta</taxon>
        <taxon>Embryophyta</taxon>
        <taxon>Tracheophyta</taxon>
        <taxon>Spermatophyta</taxon>
        <taxon>Magnoliopsida</taxon>
        <taxon>eudicotyledons</taxon>
        <taxon>Gunneridae</taxon>
        <taxon>Pentapetalae</taxon>
        <taxon>asterids</taxon>
        <taxon>lamiids</taxon>
        <taxon>Gentianales</taxon>
        <taxon>Rubiaceae</taxon>
        <taxon>Ixoroideae</taxon>
        <taxon>Gardenieae complex</taxon>
        <taxon>Bertiereae - Coffeeae clade</taxon>
        <taxon>Coffeeae</taxon>
        <taxon>Coffea</taxon>
    </lineage>
</organism>
<dbReference type="GeneID" id="113705884"/>
<reference evidence="3" key="1">
    <citation type="journal article" date="2025" name="Foods">
        <title>Unveiling the Microbial Signatures of Arabica Coffee Cherries: Insights into Ripeness Specific Diversity, Functional Traits, and Implications for Quality and Safety.</title>
        <authorList>
            <consortium name="RefSeq"/>
            <person name="Tenea G.N."/>
            <person name="Cifuentes V."/>
            <person name="Reyes P."/>
            <person name="Cevallos-Vallejos M."/>
        </authorList>
    </citation>
    <scope>NUCLEOTIDE SEQUENCE [LARGE SCALE GENOMIC DNA]</scope>
</reference>
<dbReference type="PRINTS" id="PR00724">
    <property type="entry name" value="CRBOXYPTASEC"/>
</dbReference>
<evidence type="ECO:0000313" key="4">
    <source>
        <dbReference type="RefSeq" id="XP_071913628.1"/>
    </source>
</evidence>
<keyword evidence="2" id="KW-0732">Signal</keyword>
<proteinExistence type="inferred from homology"/>
<keyword evidence="3" id="KW-1185">Reference proteome</keyword>
<dbReference type="RefSeq" id="XP_071913628.1">
    <property type="nucleotide sequence ID" value="XM_072057527.1"/>
</dbReference>
<comment type="similarity">
    <text evidence="1">Belongs to the peptidase S10 family.</text>
</comment>
<protein>
    <submittedName>
        <fullName evidence="4">Serine carboxypeptidase-like 2 isoform X4</fullName>
    </submittedName>
</protein>
<dbReference type="InterPro" id="IPR029058">
    <property type="entry name" value="AB_hydrolase_fold"/>
</dbReference>
<gene>
    <name evidence="4" type="primary">LOC113705884</name>
</gene>
<dbReference type="Pfam" id="PF00450">
    <property type="entry name" value="Peptidase_S10"/>
    <property type="match status" value="1"/>
</dbReference>
<name>A0ABM4V276_COFAR</name>
<evidence type="ECO:0000256" key="1">
    <source>
        <dbReference type="ARBA" id="ARBA00009431"/>
    </source>
</evidence>
<reference evidence="4" key="2">
    <citation type="submission" date="2025-08" db="UniProtKB">
        <authorList>
            <consortium name="RefSeq"/>
        </authorList>
    </citation>
    <scope>IDENTIFICATION</scope>
    <source>
        <tissue evidence="4">Leaves</tissue>
    </source>
</reference>
<dbReference type="InterPro" id="IPR001563">
    <property type="entry name" value="Peptidase_S10"/>
</dbReference>
<evidence type="ECO:0000256" key="2">
    <source>
        <dbReference type="SAM" id="SignalP"/>
    </source>
</evidence>
<accession>A0ABM4V276</accession>
<evidence type="ECO:0000313" key="3">
    <source>
        <dbReference type="Proteomes" id="UP001652660"/>
    </source>
</evidence>
<dbReference type="SUPFAM" id="SSF53474">
    <property type="entry name" value="alpha/beta-Hydrolases"/>
    <property type="match status" value="1"/>
</dbReference>
<dbReference type="Proteomes" id="UP001652660">
    <property type="component" value="Chromosome 1e"/>
</dbReference>
<dbReference type="PANTHER" id="PTHR11802">
    <property type="entry name" value="SERINE PROTEASE FAMILY S10 SERINE CARBOXYPEPTIDASE"/>
    <property type="match status" value="1"/>
</dbReference>
<dbReference type="PANTHER" id="PTHR11802:SF29">
    <property type="entry name" value="SERINE CARBOXYPEPTIDASE-LIKE 19"/>
    <property type="match status" value="1"/>
</dbReference>